<sequence length="407" mass="45835">LGELAMRLLVPHCFGSSRENIHLPEVAFNSGASLFIPHSTHPPQPASLCHAYTSMLSFSPSLQAPKHNSADSWNCQQKACGFPLLPCWLAKPDSPVPTPVPPPGRIGKATAQAVLSGISFSTYISDGWNKLDCAGLILYIVGFILRLMVLSKFGSIPNMSKEMEAYIILTDDITVPSRICMAFSLFVFYIRLMYTFSFHIALGPKLIMIGKMVTNDLIPFMIILTVIMVGYAVAAQSIAYPNGYYTSENLAINGTVQGMQFIDTIFAMYTTAYFQMFGDFSLDALQGEDRNCQNGMCPTKTSRWLVPIMLGFYVLLTNILMFNLLIAMFSKTYEEIESASTYYWNYQRYQMIAEYVRRSPLVPPIIIFWHFYEAYDAIRNKCAIIRSNEQTKNNPFCKFGATPFFIH</sequence>
<evidence type="ECO:0000256" key="1">
    <source>
        <dbReference type="ARBA" id="ARBA00004141"/>
    </source>
</evidence>
<evidence type="ECO:0000256" key="4">
    <source>
        <dbReference type="ARBA" id="ARBA00023136"/>
    </source>
</evidence>
<dbReference type="PANTHER" id="PTHR13800">
    <property type="entry name" value="TRANSIENT RECEPTOR POTENTIAL CATION CHANNEL, SUBFAMILY M, MEMBER 6"/>
    <property type="match status" value="1"/>
</dbReference>
<keyword evidence="4" id="KW-0472">Membrane</keyword>
<organism evidence="6">
    <name type="scientific">Schistocephalus solidus</name>
    <name type="common">Tapeworm</name>
    <dbReference type="NCBI Taxonomy" id="70667"/>
    <lineage>
        <taxon>Eukaryota</taxon>
        <taxon>Metazoa</taxon>
        <taxon>Spiralia</taxon>
        <taxon>Lophotrochozoa</taxon>
        <taxon>Platyhelminthes</taxon>
        <taxon>Cestoda</taxon>
        <taxon>Eucestoda</taxon>
        <taxon>Diphyllobothriidea</taxon>
        <taxon>Diphyllobothriidae</taxon>
        <taxon>Schistocephalus</taxon>
    </lineage>
</organism>
<feature type="domain" description="Ion transport" evidence="5">
    <location>
        <begin position="120"/>
        <end position="339"/>
    </location>
</feature>
<protein>
    <submittedName>
        <fullName evidence="6">Ion_trans domain-containing protein</fullName>
    </submittedName>
</protein>
<dbReference type="PANTHER" id="PTHR13800:SF12">
    <property type="entry name" value="TRANSIENT RECEPTOR POTENTIAL CATION CHANNEL SUBFAMILY M MEMBER-LIKE 2"/>
    <property type="match status" value="1"/>
</dbReference>
<proteinExistence type="predicted"/>
<accession>A0A183TD27</accession>
<dbReference type="GO" id="GO:0005886">
    <property type="term" value="C:plasma membrane"/>
    <property type="evidence" value="ECO:0007669"/>
    <property type="project" value="TreeGrafter"/>
</dbReference>
<reference evidence="6" key="1">
    <citation type="submission" date="2016-06" db="UniProtKB">
        <authorList>
            <consortium name="WormBaseParasite"/>
        </authorList>
    </citation>
    <scope>IDENTIFICATION</scope>
</reference>
<dbReference type="GO" id="GO:0099604">
    <property type="term" value="F:ligand-gated calcium channel activity"/>
    <property type="evidence" value="ECO:0007669"/>
    <property type="project" value="TreeGrafter"/>
</dbReference>
<evidence type="ECO:0000313" key="6">
    <source>
        <dbReference type="WBParaSite" id="SSLN_0001491701-mRNA-1"/>
    </source>
</evidence>
<keyword evidence="2" id="KW-0812">Transmembrane</keyword>
<dbReference type="Pfam" id="PF00520">
    <property type="entry name" value="Ion_trans"/>
    <property type="match status" value="1"/>
</dbReference>
<evidence type="ECO:0000259" key="5">
    <source>
        <dbReference type="Pfam" id="PF00520"/>
    </source>
</evidence>
<name>A0A183TD27_SCHSO</name>
<comment type="subcellular location">
    <subcellularLocation>
        <location evidence="1">Membrane</location>
        <topology evidence="1">Multi-pass membrane protein</topology>
    </subcellularLocation>
</comment>
<evidence type="ECO:0000256" key="2">
    <source>
        <dbReference type="ARBA" id="ARBA00022692"/>
    </source>
</evidence>
<evidence type="ECO:0000256" key="3">
    <source>
        <dbReference type="ARBA" id="ARBA00022989"/>
    </source>
</evidence>
<keyword evidence="3" id="KW-1133">Transmembrane helix</keyword>
<dbReference type="WBParaSite" id="SSLN_0001491701-mRNA-1">
    <property type="protein sequence ID" value="SSLN_0001491701-mRNA-1"/>
    <property type="gene ID" value="SSLN_0001491701"/>
</dbReference>
<dbReference type="InterPro" id="IPR005821">
    <property type="entry name" value="Ion_trans_dom"/>
</dbReference>
<dbReference type="AlphaFoldDB" id="A0A183TD27"/>
<dbReference type="InterPro" id="IPR050927">
    <property type="entry name" value="TRPM"/>
</dbReference>